<evidence type="ECO:0000259" key="3">
    <source>
        <dbReference type="PROSITE" id="PS50119"/>
    </source>
</evidence>
<proteinExistence type="predicted"/>
<keyword evidence="1" id="KW-0479">Metal-binding</keyword>
<dbReference type="PROSITE" id="PS50119">
    <property type="entry name" value="ZF_BBOX"/>
    <property type="match status" value="1"/>
</dbReference>
<evidence type="ECO:0000256" key="1">
    <source>
        <dbReference type="PROSITE-ProRule" id="PRU00024"/>
    </source>
</evidence>
<reference evidence="4 5" key="1">
    <citation type="submission" date="2020-10" db="EMBL/GenBank/DDBJ databases">
        <title>The Coptis chinensis genome and diversification of protoberbering-type alkaloids.</title>
        <authorList>
            <person name="Wang B."/>
            <person name="Shu S."/>
            <person name="Song C."/>
            <person name="Liu Y."/>
        </authorList>
    </citation>
    <scope>NUCLEOTIDE SEQUENCE [LARGE SCALE GENOMIC DNA]</scope>
    <source>
        <strain evidence="4">HL-2020</strain>
        <tissue evidence="4">Leaf</tissue>
    </source>
</reference>
<dbReference type="PANTHER" id="PTHR31065:SF1">
    <property type="entry name" value="OS09G0116050 PROTEIN"/>
    <property type="match status" value="1"/>
</dbReference>
<sequence>MAGSSCLPQWLSAILGEKFFSPCMVHENVKKNEKNIFCFDCCTSICPHCLPPHRSHRLLQIRRYVYHDVIRLDDLEKLIDCDFLQCYITNSAKVVFINQRPQSRPFRGSGKVCSTCRRSLQDPYRFCSLACKVSHLVKREGGVARHLYECEYLPLSEEESLCDNDVEQMTPDSVLESPTSMLTSSGSSGGGSVGCRTLACTATTDFVIKKKRSNLSASRNSSRPTCSPASEIALTLNKRKGNPNRAPFH</sequence>
<dbReference type="EMBL" id="JADFTS010000003">
    <property type="protein sequence ID" value="KAF9616717.1"/>
    <property type="molecule type" value="Genomic_DNA"/>
</dbReference>
<keyword evidence="1" id="KW-0863">Zinc-finger</keyword>
<keyword evidence="5" id="KW-1185">Reference proteome</keyword>
<dbReference type="Pfam" id="PF04640">
    <property type="entry name" value="PLATZ"/>
    <property type="match status" value="1"/>
</dbReference>
<evidence type="ECO:0000313" key="4">
    <source>
        <dbReference type="EMBL" id="KAF9616717.1"/>
    </source>
</evidence>
<dbReference type="AlphaFoldDB" id="A0A835M529"/>
<feature type="compositionally biased region" description="Low complexity" evidence="2">
    <location>
        <begin position="214"/>
        <end position="223"/>
    </location>
</feature>
<comment type="caution">
    <text evidence="4">The sequence shown here is derived from an EMBL/GenBank/DDBJ whole genome shotgun (WGS) entry which is preliminary data.</text>
</comment>
<feature type="domain" description="B box-type" evidence="3">
    <location>
        <begin position="23"/>
        <end position="61"/>
    </location>
</feature>
<keyword evidence="1" id="KW-0862">Zinc</keyword>
<dbReference type="SUPFAM" id="SSF57845">
    <property type="entry name" value="B-box zinc-binding domain"/>
    <property type="match status" value="1"/>
</dbReference>
<organism evidence="4 5">
    <name type="scientific">Coptis chinensis</name>
    <dbReference type="NCBI Taxonomy" id="261450"/>
    <lineage>
        <taxon>Eukaryota</taxon>
        <taxon>Viridiplantae</taxon>
        <taxon>Streptophyta</taxon>
        <taxon>Embryophyta</taxon>
        <taxon>Tracheophyta</taxon>
        <taxon>Spermatophyta</taxon>
        <taxon>Magnoliopsida</taxon>
        <taxon>Ranunculales</taxon>
        <taxon>Ranunculaceae</taxon>
        <taxon>Coptidoideae</taxon>
        <taxon>Coptis</taxon>
    </lineage>
</organism>
<dbReference type="PANTHER" id="PTHR31065">
    <property type="entry name" value="PLATZ TRANSCRIPTION FACTOR FAMILY PROTEIN"/>
    <property type="match status" value="1"/>
</dbReference>
<dbReference type="InterPro" id="IPR000315">
    <property type="entry name" value="Znf_B-box"/>
</dbReference>
<dbReference type="Proteomes" id="UP000631114">
    <property type="component" value="Unassembled WGS sequence"/>
</dbReference>
<protein>
    <recommendedName>
        <fullName evidence="3">B box-type domain-containing protein</fullName>
    </recommendedName>
</protein>
<dbReference type="GO" id="GO:0008270">
    <property type="term" value="F:zinc ion binding"/>
    <property type="evidence" value="ECO:0007669"/>
    <property type="project" value="UniProtKB-KW"/>
</dbReference>
<evidence type="ECO:0000256" key="2">
    <source>
        <dbReference type="SAM" id="MobiDB-lite"/>
    </source>
</evidence>
<feature type="compositionally biased region" description="Basic residues" evidence="2">
    <location>
        <begin position="237"/>
        <end position="249"/>
    </location>
</feature>
<name>A0A835M529_9MAGN</name>
<evidence type="ECO:0000313" key="5">
    <source>
        <dbReference type="Proteomes" id="UP000631114"/>
    </source>
</evidence>
<gene>
    <name evidence="4" type="ORF">IFM89_031993</name>
</gene>
<dbReference type="InterPro" id="IPR006734">
    <property type="entry name" value="PLATZ"/>
</dbReference>
<feature type="region of interest" description="Disordered" evidence="2">
    <location>
        <begin position="214"/>
        <end position="249"/>
    </location>
</feature>
<dbReference type="OrthoDB" id="1908108at2759"/>
<accession>A0A835M529</accession>